<evidence type="ECO:0000313" key="7">
    <source>
        <dbReference type="Proteomes" id="UP000807025"/>
    </source>
</evidence>
<accession>A0A9P5ZG88</accession>
<sequence length="99" mass="11051">MPVSRLNRISVNYAPSTSSKFETTSLRTVFVPNQYDSPCAKYVCNPTAPLHSNSYTHSSSQSPEACQAEACDLQSCLGKNTYTPEKCDHHLKRLYLCCQ</sequence>
<evidence type="ECO:0000313" key="6">
    <source>
        <dbReference type="EMBL" id="KAF9486911.1"/>
    </source>
</evidence>
<keyword evidence="4" id="KW-0496">Mitochondrion</keyword>
<evidence type="ECO:0000256" key="2">
    <source>
        <dbReference type="ARBA" id="ARBA00009858"/>
    </source>
</evidence>
<dbReference type="PANTHER" id="PTHR15590:SF0">
    <property type="entry name" value="CX9C MOTIF-CONTAINING PROTEIN 4"/>
    <property type="match status" value="1"/>
</dbReference>
<reference evidence="6" key="1">
    <citation type="submission" date="2020-11" db="EMBL/GenBank/DDBJ databases">
        <authorList>
            <consortium name="DOE Joint Genome Institute"/>
            <person name="Ahrendt S."/>
            <person name="Riley R."/>
            <person name="Andreopoulos W."/>
            <person name="Labutti K."/>
            <person name="Pangilinan J."/>
            <person name="Ruiz-Duenas F.J."/>
            <person name="Barrasa J.M."/>
            <person name="Sanchez-Garcia M."/>
            <person name="Camarero S."/>
            <person name="Miyauchi S."/>
            <person name="Serrano A."/>
            <person name="Linde D."/>
            <person name="Babiker R."/>
            <person name="Drula E."/>
            <person name="Ayuso-Fernandez I."/>
            <person name="Pacheco R."/>
            <person name="Padilla G."/>
            <person name="Ferreira P."/>
            <person name="Barriuso J."/>
            <person name="Kellner H."/>
            <person name="Castanera R."/>
            <person name="Alfaro M."/>
            <person name="Ramirez L."/>
            <person name="Pisabarro A.G."/>
            <person name="Kuo A."/>
            <person name="Tritt A."/>
            <person name="Lipzen A."/>
            <person name="He G."/>
            <person name="Yan M."/>
            <person name="Ng V."/>
            <person name="Cullen D."/>
            <person name="Martin F."/>
            <person name="Rosso M.-N."/>
            <person name="Henrissat B."/>
            <person name="Hibbett D."/>
            <person name="Martinez A.T."/>
            <person name="Grigoriev I.V."/>
        </authorList>
    </citation>
    <scope>NUCLEOTIDE SEQUENCE</scope>
    <source>
        <strain evidence="6">ATCC 90797</strain>
    </source>
</reference>
<dbReference type="PANTHER" id="PTHR15590">
    <property type="entry name" value="CX9C MOTIF-CONTAINING PROTEIN 4"/>
    <property type="match status" value="1"/>
</dbReference>
<dbReference type="InterPro" id="IPR009069">
    <property type="entry name" value="Cys_alpha_HP_mot_SF"/>
</dbReference>
<dbReference type="EMBL" id="MU154861">
    <property type="protein sequence ID" value="KAF9486911.1"/>
    <property type="molecule type" value="Genomic_DNA"/>
</dbReference>
<proteinExistence type="inferred from homology"/>
<feature type="non-terminal residue" evidence="6">
    <location>
        <position position="99"/>
    </location>
</feature>
<evidence type="ECO:0000256" key="5">
    <source>
        <dbReference type="ARBA" id="ARBA00023157"/>
    </source>
</evidence>
<evidence type="ECO:0000256" key="4">
    <source>
        <dbReference type="ARBA" id="ARBA00023128"/>
    </source>
</evidence>
<keyword evidence="7" id="KW-1185">Reference proteome</keyword>
<protein>
    <recommendedName>
        <fullName evidence="3">Cx9C motif-containing protein 4, mitochondrial</fullName>
    </recommendedName>
</protein>
<dbReference type="InterPro" id="IPR027179">
    <property type="entry name" value="CMC4"/>
</dbReference>
<dbReference type="OrthoDB" id="13601at2759"/>
<dbReference type="AlphaFoldDB" id="A0A9P5ZG88"/>
<dbReference type="Proteomes" id="UP000807025">
    <property type="component" value="Unassembled WGS sequence"/>
</dbReference>
<dbReference type="GO" id="GO:0005758">
    <property type="term" value="C:mitochondrial intermembrane space"/>
    <property type="evidence" value="ECO:0007669"/>
    <property type="project" value="UniProtKB-SubCell"/>
</dbReference>
<dbReference type="Gene3D" id="1.10.287.1130">
    <property type="entry name" value="CytochromE C oxidase copper chaperone"/>
    <property type="match status" value="1"/>
</dbReference>
<comment type="caution">
    <text evidence="6">The sequence shown here is derived from an EMBL/GenBank/DDBJ whole genome shotgun (WGS) entry which is preliminary data.</text>
</comment>
<evidence type="ECO:0000256" key="3">
    <source>
        <dbReference type="ARBA" id="ARBA00019406"/>
    </source>
</evidence>
<comment type="similarity">
    <text evidence="2">Belongs to the CMC4 family.</text>
</comment>
<evidence type="ECO:0000256" key="1">
    <source>
        <dbReference type="ARBA" id="ARBA00004569"/>
    </source>
</evidence>
<dbReference type="Pfam" id="PF08991">
    <property type="entry name" value="CMC4"/>
    <property type="match status" value="1"/>
</dbReference>
<dbReference type="SUPFAM" id="SSF47072">
    <property type="entry name" value="Cysteine alpha-hairpin motif"/>
    <property type="match status" value="1"/>
</dbReference>
<comment type="subcellular location">
    <subcellularLocation>
        <location evidence="1">Mitochondrion intermembrane space</location>
    </subcellularLocation>
</comment>
<gene>
    <name evidence="6" type="ORF">BDN71DRAFT_1405484</name>
</gene>
<name>A0A9P5ZG88_PLEER</name>
<organism evidence="6 7">
    <name type="scientific">Pleurotus eryngii</name>
    <name type="common">Boletus of the steppes</name>
    <dbReference type="NCBI Taxonomy" id="5323"/>
    <lineage>
        <taxon>Eukaryota</taxon>
        <taxon>Fungi</taxon>
        <taxon>Dikarya</taxon>
        <taxon>Basidiomycota</taxon>
        <taxon>Agaricomycotina</taxon>
        <taxon>Agaricomycetes</taxon>
        <taxon>Agaricomycetidae</taxon>
        <taxon>Agaricales</taxon>
        <taxon>Pleurotineae</taxon>
        <taxon>Pleurotaceae</taxon>
        <taxon>Pleurotus</taxon>
    </lineage>
</organism>
<keyword evidence="5" id="KW-1015">Disulfide bond</keyword>